<organism evidence="1 2">
    <name type="scientific">Mytilus coruscus</name>
    <name type="common">Sea mussel</name>
    <dbReference type="NCBI Taxonomy" id="42192"/>
    <lineage>
        <taxon>Eukaryota</taxon>
        <taxon>Metazoa</taxon>
        <taxon>Spiralia</taxon>
        <taxon>Lophotrochozoa</taxon>
        <taxon>Mollusca</taxon>
        <taxon>Bivalvia</taxon>
        <taxon>Autobranchia</taxon>
        <taxon>Pteriomorphia</taxon>
        <taxon>Mytilida</taxon>
        <taxon>Mytiloidea</taxon>
        <taxon>Mytilidae</taxon>
        <taxon>Mytilinae</taxon>
        <taxon>Mytilus</taxon>
    </lineage>
</organism>
<evidence type="ECO:0000313" key="1">
    <source>
        <dbReference type="EMBL" id="CAC5422531.1"/>
    </source>
</evidence>
<sequence length="378" mass="43485">MEYERRSYFENLLNDSDICIVTEHWLNRTNITFLYELANDFRVFACFSSCSVNSNRGSGGVAILVRKKLGFKTYNLFVDNDRTCAVKLSKHGYERLFFIEFFCNGFTNLEVRNVSDHYPVLIFLDMNLLCKTSNKFHLYRKVLMWSRCDEWERKYYETELDKFLNFEVLPSTSDEINENYIEHINSNSLISTNCGIRIGYLNIPASLLADKTTFLSASPKGLQGLLDCVQTYACKWGLKYNGTKSCVSTFNNNTDVDIKLGNTTIACKNDTIYASTLITNNKKTFERTKNAEKKLKKNLHSLYSAGVNPKGLTLITNTLIWKRFVLPTALYSCKVWGQLSNSETELLERTQRYAARYIQCMVKNSPTDSTTSNLVYGH</sequence>
<protein>
    <recommendedName>
        <fullName evidence="3">Reverse transcriptase domain-containing protein</fullName>
    </recommendedName>
</protein>
<reference evidence="1 2" key="1">
    <citation type="submission" date="2020-06" db="EMBL/GenBank/DDBJ databases">
        <authorList>
            <person name="Li R."/>
            <person name="Bekaert M."/>
        </authorList>
    </citation>
    <scope>NUCLEOTIDE SEQUENCE [LARGE SCALE GENOMIC DNA]</scope>
    <source>
        <strain evidence="2">wild</strain>
    </source>
</reference>
<evidence type="ECO:0000313" key="2">
    <source>
        <dbReference type="Proteomes" id="UP000507470"/>
    </source>
</evidence>
<dbReference type="AlphaFoldDB" id="A0A6J8ETR6"/>
<dbReference type="PANTHER" id="PTHR47027:SF20">
    <property type="entry name" value="REVERSE TRANSCRIPTASE-LIKE PROTEIN WITH RNA-DIRECTED DNA POLYMERASE DOMAIN"/>
    <property type="match status" value="1"/>
</dbReference>
<dbReference type="Proteomes" id="UP000507470">
    <property type="component" value="Unassembled WGS sequence"/>
</dbReference>
<dbReference type="Gene3D" id="3.60.10.10">
    <property type="entry name" value="Endonuclease/exonuclease/phosphatase"/>
    <property type="match status" value="1"/>
</dbReference>
<dbReference type="OrthoDB" id="6155487at2759"/>
<dbReference type="SUPFAM" id="SSF56219">
    <property type="entry name" value="DNase I-like"/>
    <property type="match status" value="1"/>
</dbReference>
<evidence type="ECO:0008006" key="3">
    <source>
        <dbReference type="Google" id="ProtNLM"/>
    </source>
</evidence>
<name>A0A6J8ETR6_MYTCO</name>
<dbReference type="InterPro" id="IPR036691">
    <property type="entry name" value="Endo/exonu/phosph_ase_sf"/>
</dbReference>
<dbReference type="EMBL" id="CACVKT020009620">
    <property type="protein sequence ID" value="CAC5422531.1"/>
    <property type="molecule type" value="Genomic_DNA"/>
</dbReference>
<gene>
    <name evidence="1" type="ORF">MCOR_54576</name>
</gene>
<proteinExistence type="predicted"/>
<dbReference type="PANTHER" id="PTHR47027">
    <property type="entry name" value="REVERSE TRANSCRIPTASE DOMAIN-CONTAINING PROTEIN"/>
    <property type="match status" value="1"/>
</dbReference>
<keyword evidence="2" id="KW-1185">Reference proteome</keyword>
<accession>A0A6J8ETR6</accession>